<feature type="domain" description="Protein kinase" evidence="2">
    <location>
        <begin position="450"/>
        <end position="954"/>
    </location>
</feature>
<dbReference type="SUPFAM" id="SSF64268">
    <property type="entry name" value="PX domain"/>
    <property type="match status" value="1"/>
</dbReference>
<dbReference type="InterPro" id="IPR007330">
    <property type="entry name" value="MIT_dom"/>
</dbReference>
<dbReference type="PROSITE" id="PS50195">
    <property type="entry name" value="PX"/>
    <property type="match status" value="1"/>
</dbReference>
<dbReference type="SMART" id="SM00312">
    <property type="entry name" value="PX"/>
    <property type="match status" value="1"/>
</dbReference>
<dbReference type="InterPro" id="IPR051866">
    <property type="entry name" value="Intracell_Sig-Traffick_Protein"/>
</dbReference>
<dbReference type="Gene3D" id="1.20.58.80">
    <property type="entry name" value="Phosphotransferase system, lactose/cellobiose-type IIA subunit"/>
    <property type="match status" value="1"/>
</dbReference>
<dbReference type="PANTHER" id="PTHR15508">
    <property type="entry name" value="RIBOSOMAL PROTEIN S6 KINASE"/>
    <property type="match status" value="1"/>
</dbReference>
<feature type="region of interest" description="Disordered" evidence="1">
    <location>
        <begin position="715"/>
        <end position="750"/>
    </location>
</feature>
<dbReference type="InterPro" id="IPR001683">
    <property type="entry name" value="PX_dom"/>
</dbReference>
<dbReference type="InterPro" id="IPR036871">
    <property type="entry name" value="PX_dom_sf"/>
</dbReference>
<dbReference type="SUPFAM" id="SSF116846">
    <property type="entry name" value="MIT domain"/>
    <property type="match status" value="1"/>
</dbReference>
<dbReference type="VEuPathDB" id="VectorBase:LOC119172756"/>
<proteinExistence type="predicted"/>
<accession>A0A9J6EVX6</accession>
<feature type="domain" description="PX" evidence="3">
    <location>
        <begin position="7"/>
        <end position="130"/>
    </location>
</feature>
<protein>
    <submittedName>
        <fullName evidence="4">Uncharacterized protein</fullName>
    </submittedName>
</protein>
<evidence type="ECO:0000256" key="1">
    <source>
        <dbReference type="SAM" id="MobiDB-lite"/>
    </source>
</evidence>
<dbReference type="Pfam" id="PF00787">
    <property type="entry name" value="PX"/>
    <property type="match status" value="1"/>
</dbReference>
<evidence type="ECO:0000313" key="4">
    <source>
        <dbReference type="EMBL" id="KAH8038280.1"/>
    </source>
</evidence>
<feature type="region of interest" description="Disordered" evidence="1">
    <location>
        <begin position="548"/>
        <end position="571"/>
    </location>
</feature>
<dbReference type="Gene3D" id="1.10.510.10">
    <property type="entry name" value="Transferase(Phosphotransferase) domain 1"/>
    <property type="match status" value="2"/>
</dbReference>
<feature type="compositionally biased region" description="Polar residues" evidence="1">
    <location>
        <begin position="681"/>
        <end position="693"/>
    </location>
</feature>
<keyword evidence="5" id="KW-1185">Reference proteome</keyword>
<feature type="region of interest" description="Disordered" evidence="1">
    <location>
        <begin position="183"/>
        <end position="228"/>
    </location>
</feature>
<feature type="region of interest" description="Disordered" evidence="1">
    <location>
        <begin position="133"/>
        <end position="165"/>
    </location>
</feature>
<dbReference type="Pfam" id="PF00069">
    <property type="entry name" value="Pkinase"/>
    <property type="match status" value="1"/>
</dbReference>
<dbReference type="PROSITE" id="PS50011">
    <property type="entry name" value="PROTEIN_KINASE_DOM"/>
    <property type="match status" value="1"/>
</dbReference>
<evidence type="ECO:0000259" key="2">
    <source>
        <dbReference type="PROSITE" id="PS50011"/>
    </source>
</evidence>
<feature type="compositionally biased region" description="Low complexity" evidence="1">
    <location>
        <begin position="138"/>
        <end position="156"/>
    </location>
</feature>
<evidence type="ECO:0000313" key="5">
    <source>
        <dbReference type="Proteomes" id="UP000821866"/>
    </source>
</evidence>
<dbReference type="InterPro" id="IPR000719">
    <property type="entry name" value="Prot_kinase_dom"/>
</dbReference>
<dbReference type="InterPro" id="IPR011009">
    <property type="entry name" value="Kinase-like_dom_sf"/>
</dbReference>
<dbReference type="Pfam" id="PF04212">
    <property type="entry name" value="MIT"/>
    <property type="match status" value="1"/>
</dbReference>
<dbReference type="EMBL" id="JABSTU010000001">
    <property type="protein sequence ID" value="KAH8038280.1"/>
    <property type="molecule type" value="Genomic_DNA"/>
</dbReference>
<dbReference type="GO" id="GO:0004672">
    <property type="term" value="F:protein kinase activity"/>
    <property type="evidence" value="ECO:0007669"/>
    <property type="project" value="InterPro"/>
</dbReference>
<dbReference type="SMART" id="SM00220">
    <property type="entry name" value="S_TKc"/>
    <property type="match status" value="1"/>
</dbReference>
<reference evidence="4" key="2">
    <citation type="submission" date="2021-09" db="EMBL/GenBank/DDBJ databases">
        <authorList>
            <person name="Jia N."/>
            <person name="Wang J."/>
            <person name="Shi W."/>
            <person name="Du L."/>
            <person name="Sun Y."/>
            <person name="Zhan W."/>
            <person name="Jiang J."/>
            <person name="Wang Q."/>
            <person name="Zhang B."/>
            <person name="Ji P."/>
            <person name="Sakyi L.B."/>
            <person name="Cui X."/>
            <person name="Yuan T."/>
            <person name="Jiang B."/>
            <person name="Yang W."/>
            <person name="Lam T.T.-Y."/>
            <person name="Chang Q."/>
            <person name="Ding S."/>
            <person name="Wang X."/>
            <person name="Zhu J."/>
            <person name="Ruan X."/>
            <person name="Zhao L."/>
            <person name="Wei J."/>
            <person name="Que T."/>
            <person name="Du C."/>
            <person name="Cheng J."/>
            <person name="Dai P."/>
            <person name="Han X."/>
            <person name="Huang E."/>
            <person name="Gao Y."/>
            <person name="Liu J."/>
            <person name="Shao H."/>
            <person name="Ye R."/>
            <person name="Li L."/>
            <person name="Wei W."/>
            <person name="Wang X."/>
            <person name="Wang C."/>
            <person name="Huo Q."/>
            <person name="Li W."/>
            <person name="Guo W."/>
            <person name="Chen H."/>
            <person name="Chen S."/>
            <person name="Zhou L."/>
            <person name="Zhou L."/>
            <person name="Ni X."/>
            <person name="Tian J."/>
            <person name="Zhou Y."/>
            <person name="Sheng Y."/>
            <person name="Liu T."/>
            <person name="Pan Y."/>
            <person name="Xia L."/>
            <person name="Li J."/>
            <person name="Zhao F."/>
            <person name="Cao W."/>
        </authorList>
    </citation>
    <scope>NUCLEOTIDE SEQUENCE</scope>
    <source>
        <strain evidence="4">Rmic-2018</strain>
        <tissue evidence="4">Larvae</tissue>
    </source>
</reference>
<dbReference type="CDD" id="cd06881">
    <property type="entry name" value="PX_SNX15_like"/>
    <property type="match status" value="1"/>
</dbReference>
<dbReference type="SUPFAM" id="SSF56112">
    <property type="entry name" value="Protein kinase-like (PK-like)"/>
    <property type="match status" value="1"/>
</dbReference>
<dbReference type="AlphaFoldDB" id="A0A9J6EVX6"/>
<organism evidence="4 5">
    <name type="scientific">Rhipicephalus microplus</name>
    <name type="common">Cattle tick</name>
    <name type="synonym">Boophilus microplus</name>
    <dbReference type="NCBI Taxonomy" id="6941"/>
    <lineage>
        <taxon>Eukaryota</taxon>
        <taxon>Metazoa</taxon>
        <taxon>Ecdysozoa</taxon>
        <taxon>Arthropoda</taxon>
        <taxon>Chelicerata</taxon>
        <taxon>Arachnida</taxon>
        <taxon>Acari</taxon>
        <taxon>Parasitiformes</taxon>
        <taxon>Ixodida</taxon>
        <taxon>Ixodoidea</taxon>
        <taxon>Ixodidae</taxon>
        <taxon>Rhipicephalinae</taxon>
        <taxon>Rhipicephalus</taxon>
        <taxon>Boophilus</taxon>
    </lineage>
</organism>
<name>A0A9J6EVX6_RHIMP</name>
<dbReference type="SMART" id="SM00745">
    <property type="entry name" value="MIT"/>
    <property type="match status" value="1"/>
</dbReference>
<feature type="region of interest" description="Disordered" evidence="1">
    <location>
        <begin position="677"/>
        <end position="697"/>
    </location>
</feature>
<reference evidence="4" key="1">
    <citation type="journal article" date="2020" name="Cell">
        <title>Large-Scale Comparative Analyses of Tick Genomes Elucidate Their Genetic Diversity and Vector Capacities.</title>
        <authorList>
            <consortium name="Tick Genome and Microbiome Consortium (TIGMIC)"/>
            <person name="Jia N."/>
            <person name="Wang J."/>
            <person name="Shi W."/>
            <person name="Du L."/>
            <person name="Sun Y."/>
            <person name="Zhan W."/>
            <person name="Jiang J.F."/>
            <person name="Wang Q."/>
            <person name="Zhang B."/>
            <person name="Ji P."/>
            <person name="Bell-Sakyi L."/>
            <person name="Cui X.M."/>
            <person name="Yuan T.T."/>
            <person name="Jiang B.G."/>
            <person name="Yang W.F."/>
            <person name="Lam T.T."/>
            <person name="Chang Q.C."/>
            <person name="Ding S.J."/>
            <person name="Wang X.J."/>
            <person name="Zhu J.G."/>
            <person name="Ruan X.D."/>
            <person name="Zhao L."/>
            <person name="Wei J.T."/>
            <person name="Ye R.Z."/>
            <person name="Que T.C."/>
            <person name="Du C.H."/>
            <person name="Zhou Y.H."/>
            <person name="Cheng J.X."/>
            <person name="Dai P.F."/>
            <person name="Guo W.B."/>
            <person name="Han X.H."/>
            <person name="Huang E.J."/>
            <person name="Li L.F."/>
            <person name="Wei W."/>
            <person name="Gao Y.C."/>
            <person name="Liu J.Z."/>
            <person name="Shao H.Z."/>
            <person name="Wang X."/>
            <person name="Wang C.C."/>
            <person name="Yang T.C."/>
            <person name="Huo Q.B."/>
            <person name="Li W."/>
            <person name="Chen H.Y."/>
            <person name="Chen S.E."/>
            <person name="Zhou L.G."/>
            <person name="Ni X.B."/>
            <person name="Tian J.H."/>
            <person name="Sheng Y."/>
            <person name="Liu T."/>
            <person name="Pan Y.S."/>
            <person name="Xia L.Y."/>
            <person name="Li J."/>
            <person name="Zhao F."/>
            <person name="Cao W.C."/>
        </authorList>
    </citation>
    <scope>NUCLEOTIDE SEQUENCE</scope>
    <source>
        <strain evidence="4">Rmic-2018</strain>
    </source>
</reference>
<dbReference type="GO" id="GO:0005524">
    <property type="term" value="F:ATP binding"/>
    <property type="evidence" value="ECO:0007669"/>
    <property type="project" value="InterPro"/>
</dbReference>
<dbReference type="GO" id="GO:0035091">
    <property type="term" value="F:phosphatidylinositol binding"/>
    <property type="evidence" value="ECO:0007669"/>
    <property type="project" value="InterPro"/>
</dbReference>
<dbReference type="Proteomes" id="UP000821866">
    <property type="component" value="Chromosome 1"/>
</dbReference>
<evidence type="ECO:0000259" key="3">
    <source>
        <dbReference type="PROSITE" id="PS50195"/>
    </source>
</evidence>
<dbReference type="InterPro" id="IPR036181">
    <property type="entry name" value="MIT_dom_sf"/>
</dbReference>
<comment type="caution">
    <text evidence="4">The sequence shown here is derived from an EMBL/GenBank/DDBJ whole genome shotgun (WGS) entry which is preliminary data.</text>
</comment>
<feature type="compositionally biased region" description="Polar residues" evidence="1">
    <location>
        <begin position="717"/>
        <end position="727"/>
    </location>
</feature>
<sequence length="954" mass="104075">MSKLPDHNDWVRSFYVTNPTRHKKGYTIYKVVSKVFPKNSVEAASQVVVWKRYSDFRKLYKALLHLYQGLHLKGNFPKFAKASYFGRFDEETVEERRKAALCLLDFAAQYPVLFNSQVFVKFFENSQECHDEAEGEMSGLSPPLLAPPSKSSDSSSNQRVNHATDVAGGDCCSEVSWGPSLTADSVSLDSRTTTEEEADRSARSTATEGEEDDRHSTSQQTSPAGFLRPDIAEFDPVLQKDDDDDSTSLSNAWILSAADACVSLGDESTPTPSGPAFVFPNPGQETVEEEADDWTAWDLKDADKSCGVRETERTWHESATSFTPGTPVSPLDTEGVAYLYEATSSAAKAYACEAQGDFVGAFSLYKVAVSCLLEGVQKDNSASRRDAVRRKTAQYLARAEQIYEHRLARRMEGERRWSLSQGPEVLESCAPISGSFSVPAWGPGLRGPIQDLKHYKVIGVVGTVLLVLDMRRSQTVVIKVLHKSPGGSSAGRPSVVPQGVPHMAQLLCLYETDCSYFLVLEYAPGGRLWDCLAPYFTNQLPFPNRAREVSYTGSPSPPSNGSPASACLPSGEPVPLPPSECDFAIACSESQATITGASVVSTLARTSPIEGRVSSDQALVSTTDASRVQTDTNENSLHLPSVVTTAPSQDSVEIPKDPNNCDVPGLEKPINILTIDKPNKNHLSSNKNRSQVVGRSLENIVGRNNALNVPISKAESHSYSGECPTNQEARKDAPKSAGSPRKPAKQSLSSQAAEAFRELDSLSKQLAKPSHLPEACIRLWAAEIVMALGHLHRLGVIRQDLCPHDVLLGEGGHVVLTYCCYFNCVDRSPSQFARENQYCAPEIDNLGPVTPACDWWSFGALLYELFAEAPLILCHPGGVTPSTRLYIPAHVSAEAADLLEKVVVPYVLFVAFECLLKAVKRLGSALLPAVQLSMKKMKQYSFKTTCILCWNGIQ</sequence>
<dbReference type="CDD" id="cd02677">
    <property type="entry name" value="MIT_SNX15"/>
    <property type="match status" value="1"/>
</dbReference>
<gene>
    <name evidence="4" type="ORF">HPB51_000444</name>
</gene>
<dbReference type="Gene3D" id="3.30.1520.10">
    <property type="entry name" value="Phox-like domain"/>
    <property type="match status" value="1"/>
</dbReference>
<dbReference type="PANTHER" id="PTHR15508:SF8">
    <property type="entry name" value="LD24550P"/>
    <property type="match status" value="1"/>
</dbReference>